<evidence type="ECO:0000313" key="4">
    <source>
        <dbReference type="Proteomes" id="UP001147746"/>
    </source>
</evidence>
<dbReference type="OrthoDB" id="4503155at2759"/>
<organism evidence="3 4">
    <name type="scientific">Penicillium atrosanguineum</name>
    <dbReference type="NCBI Taxonomy" id="1132637"/>
    <lineage>
        <taxon>Eukaryota</taxon>
        <taxon>Fungi</taxon>
        <taxon>Dikarya</taxon>
        <taxon>Ascomycota</taxon>
        <taxon>Pezizomycotina</taxon>
        <taxon>Eurotiomycetes</taxon>
        <taxon>Eurotiomycetidae</taxon>
        <taxon>Eurotiales</taxon>
        <taxon>Aspergillaceae</taxon>
        <taxon>Penicillium</taxon>
    </lineage>
</organism>
<sequence>MESSKATFCSLSALLERTHCEHPKVPCSYLVQRATAPCSQKISQKNCKSASPFFPILLKILSQVPNEDYKFSKVVNELAKLFLCRSHLLHVKQARRQWLGELNDNKTKRHLLQRLRELYDTEAGDGSEGAVSEQDESEEDDEFEEDHDNEDLANEISVCSFESSFIFESYHKNTTQEQVTRKVTALAKRPLGKISKYTGYIYLFSTIYPGMVKIGYSKLHPKVQRLSSHRGCYQVIDMIWEKSTSNAFRVEQFVLAELSSVHGKLKEKCQKCKTHHREWLQIERETLERTILKWIAFVDTQPYTRQGMLKKNAVLPPPFSSDGGSGSAAQSTPTKGPRHSSPLSKIPDVTTKYVDSDEEEYDEESDEDSEQESDEESDKSGDDTAVHSLTERFRQVLVSKAERKTGR</sequence>
<dbReference type="PANTHER" id="PTHR28094">
    <property type="entry name" value="MEIOTICALLY UP-REGULATED GENE 113 PROTEIN"/>
    <property type="match status" value="1"/>
</dbReference>
<feature type="compositionally biased region" description="Basic and acidic residues" evidence="1">
    <location>
        <begin position="378"/>
        <end position="407"/>
    </location>
</feature>
<feature type="domain" description="Bacteriophage T5 Orf172 DNA-binding" evidence="2">
    <location>
        <begin position="199"/>
        <end position="294"/>
    </location>
</feature>
<dbReference type="Proteomes" id="UP001147746">
    <property type="component" value="Unassembled WGS sequence"/>
</dbReference>
<evidence type="ECO:0000256" key="1">
    <source>
        <dbReference type="SAM" id="MobiDB-lite"/>
    </source>
</evidence>
<feature type="region of interest" description="Disordered" evidence="1">
    <location>
        <begin position="122"/>
        <end position="148"/>
    </location>
</feature>
<reference evidence="3" key="1">
    <citation type="submission" date="2022-12" db="EMBL/GenBank/DDBJ databases">
        <authorList>
            <person name="Petersen C."/>
        </authorList>
    </citation>
    <scope>NUCLEOTIDE SEQUENCE</scope>
    <source>
        <strain evidence="3">IBT 21472</strain>
    </source>
</reference>
<dbReference type="InterPro" id="IPR018306">
    <property type="entry name" value="Phage_T5_Orf172_DNA-bd"/>
</dbReference>
<dbReference type="AlphaFoldDB" id="A0A9W9PL38"/>
<comment type="caution">
    <text evidence="3">The sequence shown here is derived from an EMBL/GenBank/DDBJ whole genome shotgun (WGS) entry which is preliminary data.</text>
</comment>
<evidence type="ECO:0000313" key="3">
    <source>
        <dbReference type="EMBL" id="KAJ5299127.1"/>
    </source>
</evidence>
<accession>A0A9W9PL38</accession>
<reference evidence="3" key="2">
    <citation type="journal article" date="2023" name="IMA Fungus">
        <title>Comparative genomic study of the Penicillium genus elucidates a diverse pangenome and 15 lateral gene transfer events.</title>
        <authorList>
            <person name="Petersen C."/>
            <person name="Sorensen T."/>
            <person name="Nielsen M.R."/>
            <person name="Sondergaard T.E."/>
            <person name="Sorensen J.L."/>
            <person name="Fitzpatrick D.A."/>
            <person name="Frisvad J.C."/>
            <person name="Nielsen K.L."/>
        </authorList>
    </citation>
    <scope>NUCLEOTIDE SEQUENCE</scope>
    <source>
        <strain evidence="3">IBT 21472</strain>
    </source>
</reference>
<name>A0A9W9PL38_9EURO</name>
<dbReference type="EMBL" id="JAPZBO010000010">
    <property type="protein sequence ID" value="KAJ5299127.1"/>
    <property type="molecule type" value="Genomic_DNA"/>
</dbReference>
<feature type="compositionally biased region" description="Acidic residues" evidence="1">
    <location>
        <begin position="133"/>
        <end position="148"/>
    </location>
</feature>
<dbReference type="Pfam" id="PF10544">
    <property type="entry name" value="T5orf172"/>
    <property type="match status" value="1"/>
</dbReference>
<dbReference type="InterPro" id="IPR053006">
    <property type="entry name" value="Meiosis_regulatory"/>
</dbReference>
<evidence type="ECO:0000259" key="2">
    <source>
        <dbReference type="Pfam" id="PF10544"/>
    </source>
</evidence>
<feature type="region of interest" description="Disordered" evidence="1">
    <location>
        <begin position="314"/>
        <end position="407"/>
    </location>
</feature>
<proteinExistence type="predicted"/>
<protein>
    <recommendedName>
        <fullName evidence="2">Bacteriophage T5 Orf172 DNA-binding domain-containing protein</fullName>
    </recommendedName>
</protein>
<gene>
    <name evidence="3" type="ORF">N7476_010684</name>
</gene>
<dbReference type="PANTHER" id="PTHR28094:SF1">
    <property type="entry name" value="MEIOTICALLY UP-REGULATED GENE 113 PROTEIN"/>
    <property type="match status" value="1"/>
</dbReference>
<keyword evidence="4" id="KW-1185">Reference proteome</keyword>
<feature type="compositionally biased region" description="Acidic residues" evidence="1">
    <location>
        <begin position="356"/>
        <end position="377"/>
    </location>
</feature>